<feature type="domain" description="Alkylglycerol monooxygenase C-terminal" evidence="10">
    <location>
        <begin position="9"/>
        <end position="81"/>
    </location>
</feature>
<dbReference type="InterPro" id="IPR056853">
    <property type="entry name" value="AGMP_C"/>
</dbReference>
<keyword evidence="3 9" id="KW-0812">Transmembrane</keyword>
<evidence type="ECO:0000256" key="5">
    <source>
        <dbReference type="ARBA" id="ARBA00022989"/>
    </source>
</evidence>
<dbReference type="AlphaFoldDB" id="A0A915CHA1"/>
<dbReference type="GO" id="GO:0005789">
    <property type="term" value="C:endoplasmic reticulum membrane"/>
    <property type="evidence" value="ECO:0007669"/>
    <property type="project" value="UniProtKB-SubCell"/>
</dbReference>
<reference evidence="12" key="1">
    <citation type="submission" date="2022-11" db="UniProtKB">
        <authorList>
            <consortium name="WormBaseParasite"/>
        </authorList>
    </citation>
    <scope>IDENTIFICATION</scope>
</reference>
<evidence type="ECO:0000256" key="2">
    <source>
        <dbReference type="ARBA" id="ARBA00004477"/>
    </source>
</evidence>
<feature type="transmembrane region" description="Helical" evidence="9">
    <location>
        <begin position="93"/>
        <end position="111"/>
    </location>
</feature>
<feature type="transmembrane region" description="Helical" evidence="9">
    <location>
        <begin position="7"/>
        <end position="27"/>
    </location>
</feature>
<organism evidence="11 12">
    <name type="scientific">Parascaris univalens</name>
    <name type="common">Nematode worm</name>
    <dbReference type="NCBI Taxonomy" id="6257"/>
    <lineage>
        <taxon>Eukaryota</taxon>
        <taxon>Metazoa</taxon>
        <taxon>Ecdysozoa</taxon>
        <taxon>Nematoda</taxon>
        <taxon>Chromadorea</taxon>
        <taxon>Rhabditida</taxon>
        <taxon>Spirurina</taxon>
        <taxon>Ascaridomorpha</taxon>
        <taxon>Ascaridoidea</taxon>
        <taxon>Ascarididae</taxon>
        <taxon>Parascaris</taxon>
    </lineage>
</organism>
<evidence type="ECO:0000256" key="7">
    <source>
        <dbReference type="ARBA" id="ARBA00023004"/>
    </source>
</evidence>
<dbReference type="Pfam" id="PF24858">
    <property type="entry name" value="AGMP_C"/>
    <property type="match status" value="1"/>
</dbReference>
<dbReference type="PANTHER" id="PTHR21624:SF4">
    <property type="entry name" value="ALKYLGLYCEROL MONOOXYGENASE"/>
    <property type="match status" value="1"/>
</dbReference>
<evidence type="ECO:0000256" key="8">
    <source>
        <dbReference type="ARBA" id="ARBA00023136"/>
    </source>
</evidence>
<keyword evidence="11" id="KW-1185">Reference proteome</keyword>
<name>A0A915CHA1_PARUN</name>
<dbReference type="Proteomes" id="UP000887569">
    <property type="component" value="Unplaced"/>
</dbReference>
<evidence type="ECO:0000256" key="3">
    <source>
        <dbReference type="ARBA" id="ARBA00022692"/>
    </source>
</evidence>
<proteinExistence type="predicted"/>
<keyword evidence="7" id="KW-0408">Iron</keyword>
<evidence type="ECO:0000313" key="11">
    <source>
        <dbReference type="Proteomes" id="UP000887569"/>
    </source>
</evidence>
<keyword evidence="4" id="KW-0256">Endoplasmic reticulum</keyword>
<comment type="subcellular location">
    <subcellularLocation>
        <location evidence="2">Endoplasmic reticulum membrane</location>
        <topology evidence="2">Multi-pass membrane protein</topology>
    </subcellularLocation>
</comment>
<dbReference type="GO" id="GO:0006643">
    <property type="term" value="P:membrane lipid metabolic process"/>
    <property type="evidence" value="ECO:0007669"/>
    <property type="project" value="TreeGrafter"/>
</dbReference>
<protein>
    <submittedName>
        <fullName evidence="12">Very-long-chain 3-oxoacyl-CoA synthase</fullName>
    </submittedName>
</protein>
<dbReference type="WBParaSite" id="PgR166_g010_t01">
    <property type="protein sequence ID" value="PgR166_g010_t01"/>
    <property type="gene ID" value="PgR166_g010"/>
</dbReference>
<dbReference type="GO" id="GO:0050479">
    <property type="term" value="F:glyceryl-ether monooxygenase activity"/>
    <property type="evidence" value="ECO:0007669"/>
    <property type="project" value="TreeGrafter"/>
</dbReference>
<evidence type="ECO:0000256" key="4">
    <source>
        <dbReference type="ARBA" id="ARBA00022824"/>
    </source>
</evidence>
<evidence type="ECO:0000256" key="1">
    <source>
        <dbReference type="ARBA" id="ARBA00001962"/>
    </source>
</evidence>
<accession>A0A915CHA1</accession>
<keyword evidence="5 9" id="KW-1133">Transmembrane helix</keyword>
<evidence type="ECO:0000313" key="12">
    <source>
        <dbReference type="WBParaSite" id="PgR166_g010_t01"/>
    </source>
</evidence>
<dbReference type="InterPro" id="IPR051689">
    <property type="entry name" value="Sterol_desaturase/TMEM195"/>
</dbReference>
<feature type="transmembrane region" description="Helical" evidence="9">
    <location>
        <begin position="39"/>
        <end position="57"/>
    </location>
</feature>
<evidence type="ECO:0000259" key="10">
    <source>
        <dbReference type="Pfam" id="PF24858"/>
    </source>
</evidence>
<sequence length="162" mass="18878">YNPPLHCLLKWYCLVHFVVLLAIFFHFEHDRANLSYLHFSIKIAFFIFTMQCFSAFFDLKSYAPFIEVVRCATVIVYYFYMMKDDIGVGPNRLFMLGLYALSAAFWSAFYLERVRKMKTTIIKSLKNHRIAGDESATPNIKVISGDTVQPYPTTKKFSPIDL</sequence>
<keyword evidence="6" id="KW-0560">Oxidoreductase</keyword>
<feature type="transmembrane region" description="Helical" evidence="9">
    <location>
        <begin position="64"/>
        <end position="81"/>
    </location>
</feature>
<keyword evidence="8 9" id="KW-0472">Membrane</keyword>
<dbReference type="PANTHER" id="PTHR21624">
    <property type="entry name" value="STEROL DESATURASE-RELATED PROTEIN"/>
    <property type="match status" value="1"/>
</dbReference>
<evidence type="ECO:0000256" key="6">
    <source>
        <dbReference type="ARBA" id="ARBA00023002"/>
    </source>
</evidence>
<comment type="cofactor">
    <cofactor evidence="1">
        <name>Fe cation</name>
        <dbReference type="ChEBI" id="CHEBI:24875"/>
    </cofactor>
</comment>
<evidence type="ECO:0000256" key="9">
    <source>
        <dbReference type="SAM" id="Phobius"/>
    </source>
</evidence>